<dbReference type="PANTHER" id="PTHR42939">
    <property type="entry name" value="ABC TRANSPORTER ATP-BINDING PROTEIN ALBC-RELATED"/>
    <property type="match status" value="1"/>
</dbReference>
<dbReference type="CDD" id="cd03230">
    <property type="entry name" value="ABC_DR_subfamily_A"/>
    <property type="match status" value="1"/>
</dbReference>
<organism evidence="5 6">
    <name type="scientific">Streptomyces carminius</name>
    <dbReference type="NCBI Taxonomy" id="2665496"/>
    <lineage>
        <taxon>Bacteria</taxon>
        <taxon>Bacillati</taxon>
        <taxon>Actinomycetota</taxon>
        <taxon>Actinomycetes</taxon>
        <taxon>Kitasatosporales</taxon>
        <taxon>Streptomycetaceae</taxon>
        <taxon>Streptomyces</taxon>
    </lineage>
</organism>
<dbReference type="InterPro" id="IPR051782">
    <property type="entry name" value="ABC_Transporter_VariousFunc"/>
</dbReference>
<evidence type="ECO:0000256" key="1">
    <source>
        <dbReference type="ARBA" id="ARBA00022448"/>
    </source>
</evidence>
<dbReference type="InterPro" id="IPR003593">
    <property type="entry name" value="AAA+_ATPase"/>
</dbReference>
<dbReference type="PROSITE" id="PS50893">
    <property type="entry name" value="ABC_TRANSPORTER_2"/>
    <property type="match status" value="1"/>
</dbReference>
<keyword evidence="6" id="KW-1185">Reference proteome</keyword>
<dbReference type="AlphaFoldDB" id="A0A2M8LX04"/>
<comment type="caution">
    <text evidence="5">The sequence shown here is derived from an EMBL/GenBank/DDBJ whole genome shotgun (WGS) entry which is preliminary data.</text>
</comment>
<dbReference type="InterPro" id="IPR003439">
    <property type="entry name" value="ABC_transporter-like_ATP-bd"/>
</dbReference>
<evidence type="ECO:0000259" key="4">
    <source>
        <dbReference type="PROSITE" id="PS50893"/>
    </source>
</evidence>
<dbReference type="GO" id="GO:0005524">
    <property type="term" value="F:ATP binding"/>
    <property type="evidence" value="ECO:0007669"/>
    <property type="project" value="UniProtKB-KW"/>
</dbReference>
<dbReference type="SMART" id="SM00382">
    <property type="entry name" value="AAA"/>
    <property type="match status" value="1"/>
</dbReference>
<dbReference type="InterPro" id="IPR027417">
    <property type="entry name" value="P-loop_NTPase"/>
</dbReference>
<keyword evidence="2" id="KW-0547">Nucleotide-binding</keyword>
<reference evidence="5 6" key="1">
    <citation type="submission" date="2017-11" db="EMBL/GenBank/DDBJ databases">
        <title>Streptomyces carmine sp. nov., a novel actinomycete isolated from Sophora alopecuroides in Xinjiang, China.</title>
        <authorList>
            <person name="Wang Y."/>
            <person name="Luo X."/>
            <person name="Wan C."/>
            <person name="Zhang L."/>
        </authorList>
    </citation>
    <scope>NUCLEOTIDE SEQUENCE [LARGE SCALE GENOMIC DNA]</scope>
    <source>
        <strain evidence="5 6">TRM SA0054</strain>
    </source>
</reference>
<sequence>MPGRPGTPARRTRRRNEVTVTLLDIRNVSYSYDGTVNVLADVSLSVEEGTIVGLVGPNGSGKSTLIKNIFDLVRLQSGSLRVGGHEHASPEAKAQGMYLSSNDYLPEFLTAREYLSLLGDLFRTGTDHCAALELFRRFSMEGRYDHLIEDYSHGMRKKTQLVSALVMRRPLTVIDETLNGIDLEALHLSEREFRRLRDEGRSILLCTHDFAVLERLADRVVFLDLGHVVSDEPTHELIAEHGSVATMVFDHLGSDER</sequence>
<name>A0A2M8LX04_9ACTN</name>
<dbReference type="GO" id="GO:0016887">
    <property type="term" value="F:ATP hydrolysis activity"/>
    <property type="evidence" value="ECO:0007669"/>
    <property type="project" value="InterPro"/>
</dbReference>
<dbReference type="Gene3D" id="3.40.50.300">
    <property type="entry name" value="P-loop containing nucleotide triphosphate hydrolases"/>
    <property type="match status" value="1"/>
</dbReference>
<keyword evidence="1" id="KW-0813">Transport</keyword>
<evidence type="ECO:0000256" key="3">
    <source>
        <dbReference type="ARBA" id="ARBA00022840"/>
    </source>
</evidence>
<proteinExistence type="predicted"/>
<evidence type="ECO:0000313" key="5">
    <source>
        <dbReference type="EMBL" id="PJE96482.1"/>
    </source>
</evidence>
<evidence type="ECO:0000313" key="6">
    <source>
        <dbReference type="Proteomes" id="UP000230407"/>
    </source>
</evidence>
<keyword evidence="3 5" id="KW-0067">ATP-binding</keyword>
<dbReference type="EMBL" id="PGGW01000058">
    <property type="protein sequence ID" value="PJE96482.1"/>
    <property type="molecule type" value="Genomic_DNA"/>
</dbReference>
<accession>A0A2M8LX04</accession>
<dbReference type="Proteomes" id="UP000230407">
    <property type="component" value="Unassembled WGS sequence"/>
</dbReference>
<dbReference type="Pfam" id="PF00005">
    <property type="entry name" value="ABC_tran"/>
    <property type="match status" value="1"/>
</dbReference>
<feature type="domain" description="ABC transporter" evidence="4">
    <location>
        <begin position="23"/>
        <end position="250"/>
    </location>
</feature>
<dbReference type="SUPFAM" id="SSF52540">
    <property type="entry name" value="P-loop containing nucleoside triphosphate hydrolases"/>
    <property type="match status" value="1"/>
</dbReference>
<protein>
    <submittedName>
        <fullName evidence="5">ABC transporter ATP-binding protein</fullName>
    </submittedName>
</protein>
<evidence type="ECO:0000256" key="2">
    <source>
        <dbReference type="ARBA" id="ARBA00022741"/>
    </source>
</evidence>
<dbReference type="PANTHER" id="PTHR42939:SF1">
    <property type="entry name" value="ABC TRANSPORTER ATP-BINDING PROTEIN ALBC-RELATED"/>
    <property type="match status" value="1"/>
</dbReference>
<gene>
    <name evidence="5" type="ORF">CUT44_18480</name>
</gene>